<organism evidence="1 2">
    <name type="scientific">Streptococcus vestibularis</name>
    <dbReference type="NCBI Taxonomy" id="1343"/>
    <lineage>
        <taxon>Bacteria</taxon>
        <taxon>Bacillati</taxon>
        <taxon>Bacillota</taxon>
        <taxon>Bacilli</taxon>
        <taxon>Lactobacillales</taxon>
        <taxon>Streptococcaceae</taxon>
        <taxon>Streptococcus</taxon>
    </lineage>
</organism>
<dbReference type="Proteomes" id="UP000703822">
    <property type="component" value="Unassembled WGS sequence"/>
</dbReference>
<dbReference type="RefSeq" id="WP_117646978.1">
    <property type="nucleotide sequence ID" value="NZ_CABMFU010000003.1"/>
</dbReference>
<dbReference type="AlphaFoldDB" id="A0A3E4XIW2"/>
<proteinExistence type="predicted"/>
<dbReference type="EMBL" id="JAHAGS010000001">
    <property type="protein sequence ID" value="MBS6096910.1"/>
    <property type="molecule type" value="Genomic_DNA"/>
</dbReference>
<evidence type="ECO:0000313" key="1">
    <source>
        <dbReference type="EMBL" id="MBS6096910.1"/>
    </source>
</evidence>
<accession>A0A3E4XIW2</accession>
<protein>
    <submittedName>
        <fullName evidence="1">Uncharacterized protein</fullName>
    </submittedName>
</protein>
<comment type="caution">
    <text evidence="1">The sequence shown here is derived from an EMBL/GenBank/DDBJ whole genome shotgun (WGS) entry which is preliminary data.</text>
</comment>
<sequence length="61" mass="6835">MQITQDQAKAVRRKQADNMLTAKATAEAIGVTAVTYRRIVKGGEFKNGVYAKVMEWLAKDY</sequence>
<reference evidence="1" key="1">
    <citation type="submission" date="2021-05" db="EMBL/GenBank/DDBJ databases">
        <title>Infant gut strain persistence is associated with maternal origin, phylogeny, and functional potential including surface adhesion and iron acquisition.</title>
        <authorList>
            <person name="Lou Y.C."/>
        </authorList>
    </citation>
    <scope>NUCLEOTIDE SEQUENCE</scope>
    <source>
        <strain evidence="1">L3_122_031G1_dasL3_122_031G1_maxbin2.maxbin.025s ta_sub</strain>
    </source>
</reference>
<evidence type="ECO:0000313" key="2">
    <source>
        <dbReference type="Proteomes" id="UP000703822"/>
    </source>
</evidence>
<name>A0A3E4XIW2_STRVE</name>
<gene>
    <name evidence="1" type="ORF">KH901_00075</name>
</gene>